<evidence type="ECO:0000313" key="5">
    <source>
        <dbReference type="Proteomes" id="UP000564806"/>
    </source>
</evidence>
<dbReference type="InterPro" id="IPR051534">
    <property type="entry name" value="CBASS_pafABC_assoc_protein"/>
</dbReference>
<keyword evidence="1" id="KW-0805">Transcription regulation</keyword>
<dbReference type="SMART" id="SM00420">
    <property type="entry name" value="HTH_DEOR"/>
    <property type="match status" value="1"/>
</dbReference>
<comment type="caution">
    <text evidence="4">The sequence shown here is derived from an EMBL/GenBank/DDBJ whole genome shotgun (WGS) entry which is preliminary data.</text>
</comment>
<dbReference type="PANTHER" id="PTHR34580">
    <property type="match status" value="1"/>
</dbReference>
<dbReference type="Pfam" id="PF13280">
    <property type="entry name" value="WYL"/>
    <property type="match status" value="1"/>
</dbReference>
<reference evidence="4" key="1">
    <citation type="submission" date="2020-06" db="EMBL/GenBank/DDBJ databases">
        <title>Paenibacillus sp. nov., isolated from soil.</title>
        <authorList>
            <person name="Seo Y.L."/>
        </authorList>
    </citation>
    <scope>NUCLEOTIDE SEQUENCE [LARGE SCALE GENOMIC DNA]</scope>
    <source>
        <strain evidence="4">JW14</strain>
    </source>
</reference>
<dbReference type="InterPro" id="IPR026881">
    <property type="entry name" value="WYL_dom"/>
</dbReference>
<dbReference type="PIRSF" id="PIRSF016838">
    <property type="entry name" value="PafC"/>
    <property type="match status" value="1"/>
</dbReference>
<dbReference type="InterPro" id="IPR036390">
    <property type="entry name" value="WH_DNA-bd_sf"/>
</dbReference>
<dbReference type="PANTHER" id="PTHR34580:SF9">
    <property type="entry name" value="SLL5097 PROTEIN"/>
    <property type="match status" value="1"/>
</dbReference>
<dbReference type="PROSITE" id="PS52050">
    <property type="entry name" value="WYL"/>
    <property type="match status" value="1"/>
</dbReference>
<name>A0A850ERY9_9BACL</name>
<dbReference type="GO" id="GO:0003700">
    <property type="term" value="F:DNA-binding transcription factor activity"/>
    <property type="evidence" value="ECO:0007669"/>
    <property type="project" value="InterPro"/>
</dbReference>
<sequence length="315" mass="36207">MPKSKRLLELMMTVNRKRRFTVKELAEEFQVSTRTILRDLQELSELGVPLYSEVGPHGGYQVLKESILPPIAFTEEEAVALFFASHALRHYTSLPFKEESAAALQKFYHHMSSEVRDRIDQVKNRFDLVTPVRQTESPYLSILLEGAVGQRVMTIEYETKGVRSQRQIQPIGVYAQNGLWYCPAYCFLREGIRVFRCDRMYSADFDTSGLTPMDLREVHLGNRKEVLQGETETMPLLVELGKEGVQRCEAELWLVPKLRIRDNGTGWLEGKVPKRDLAFLADFMISLGHEATVQQPAELVNQMVTKLSRMMSKYE</sequence>
<dbReference type="RefSeq" id="WP_175372050.1">
    <property type="nucleotide sequence ID" value="NZ_JABWCS010000209.1"/>
</dbReference>
<dbReference type="Pfam" id="PF25583">
    <property type="entry name" value="WCX"/>
    <property type="match status" value="1"/>
</dbReference>
<dbReference type="InterPro" id="IPR001034">
    <property type="entry name" value="DeoR_HTH"/>
</dbReference>
<dbReference type="Pfam" id="PF08279">
    <property type="entry name" value="HTH_11"/>
    <property type="match status" value="1"/>
</dbReference>
<evidence type="ECO:0000256" key="1">
    <source>
        <dbReference type="ARBA" id="ARBA00023015"/>
    </source>
</evidence>
<proteinExistence type="predicted"/>
<feature type="domain" description="HTH deoR-type" evidence="3">
    <location>
        <begin position="3"/>
        <end position="62"/>
    </location>
</feature>
<dbReference type="SUPFAM" id="SSF46785">
    <property type="entry name" value="Winged helix' DNA-binding domain"/>
    <property type="match status" value="1"/>
</dbReference>
<dbReference type="InterPro" id="IPR013196">
    <property type="entry name" value="HTH_11"/>
</dbReference>
<dbReference type="InterPro" id="IPR028349">
    <property type="entry name" value="PafC-like"/>
</dbReference>
<accession>A0A850ERY9</accession>
<dbReference type="InterPro" id="IPR036388">
    <property type="entry name" value="WH-like_DNA-bd_sf"/>
</dbReference>
<evidence type="ECO:0000259" key="3">
    <source>
        <dbReference type="PROSITE" id="PS51000"/>
    </source>
</evidence>
<evidence type="ECO:0000256" key="2">
    <source>
        <dbReference type="ARBA" id="ARBA00023163"/>
    </source>
</evidence>
<protein>
    <submittedName>
        <fullName evidence="4">YafY family transcriptional regulator</fullName>
    </submittedName>
</protein>
<keyword evidence="5" id="KW-1185">Reference proteome</keyword>
<organism evidence="4 5">
    <name type="scientific">Paenibacillus agri</name>
    <dbReference type="NCBI Taxonomy" id="2744309"/>
    <lineage>
        <taxon>Bacteria</taxon>
        <taxon>Bacillati</taxon>
        <taxon>Bacillota</taxon>
        <taxon>Bacilli</taxon>
        <taxon>Bacillales</taxon>
        <taxon>Paenibacillaceae</taxon>
        <taxon>Paenibacillus</taxon>
    </lineage>
</organism>
<evidence type="ECO:0000313" key="4">
    <source>
        <dbReference type="EMBL" id="NUU61532.1"/>
    </source>
</evidence>
<dbReference type="Proteomes" id="UP000564806">
    <property type="component" value="Unassembled WGS sequence"/>
</dbReference>
<dbReference type="Gene3D" id="1.10.10.10">
    <property type="entry name" value="Winged helix-like DNA-binding domain superfamily/Winged helix DNA-binding domain"/>
    <property type="match status" value="1"/>
</dbReference>
<dbReference type="PROSITE" id="PS51000">
    <property type="entry name" value="HTH_DEOR_2"/>
    <property type="match status" value="1"/>
</dbReference>
<dbReference type="AlphaFoldDB" id="A0A850ERY9"/>
<dbReference type="EMBL" id="JABWCS010000209">
    <property type="protein sequence ID" value="NUU61532.1"/>
    <property type="molecule type" value="Genomic_DNA"/>
</dbReference>
<keyword evidence="2" id="KW-0804">Transcription</keyword>
<gene>
    <name evidence="4" type="ORF">HPT30_14410</name>
</gene>
<dbReference type="InterPro" id="IPR057727">
    <property type="entry name" value="WCX_dom"/>
</dbReference>